<reference evidence="2" key="1">
    <citation type="journal article" date="2019" name="Int. J. Syst. Evol. Microbiol.">
        <title>The Global Catalogue of Microorganisms (GCM) 10K type strain sequencing project: providing services to taxonomists for standard genome sequencing and annotation.</title>
        <authorList>
            <consortium name="The Broad Institute Genomics Platform"/>
            <consortium name="The Broad Institute Genome Sequencing Center for Infectious Disease"/>
            <person name="Wu L."/>
            <person name="Ma J."/>
        </authorList>
    </citation>
    <scope>NUCLEOTIDE SEQUENCE [LARGE SCALE GENOMIC DNA]</scope>
    <source>
        <strain evidence="2">NBRC 100033</strain>
    </source>
</reference>
<dbReference type="InterPro" id="IPR002514">
    <property type="entry name" value="Transposase_8"/>
</dbReference>
<gene>
    <name evidence="1" type="ORF">GCM10007878_11590</name>
</gene>
<comment type="caution">
    <text evidence="1">The sequence shown here is derived from an EMBL/GenBank/DDBJ whole genome shotgun (WGS) entry which is preliminary data.</text>
</comment>
<proteinExistence type="predicted"/>
<keyword evidence="2" id="KW-1185">Reference proteome</keyword>
<sequence length="106" mass="11943">MKKHRTPEQWQTLINQHRNSGLSIEQFCQQHKLARSCFYTWRKRLAEQATSTQEAYQSAVAKPSATQETNFLDLSALVGASPSAKQGWDIVLSLGNGVELRLSQNP</sequence>
<protein>
    <recommendedName>
        <fullName evidence="3">Transposase</fullName>
    </recommendedName>
</protein>
<evidence type="ECO:0000313" key="2">
    <source>
        <dbReference type="Proteomes" id="UP001156682"/>
    </source>
</evidence>
<accession>A0ABQ5ZUP2</accession>
<evidence type="ECO:0000313" key="1">
    <source>
        <dbReference type="EMBL" id="GLR63724.1"/>
    </source>
</evidence>
<dbReference type="RefSeq" id="WP_027851991.1">
    <property type="nucleotide sequence ID" value="NZ_BSOR01000017.1"/>
</dbReference>
<dbReference type="Proteomes" id="UP001156682">
    <property type="component" value="Unassembled WGS sequence"/>
</dbReference>
<dbReference type="EMBL" id="BSOR01000017">
    <property type="protein sequence ID" value="GLR63724.1"/>
    <property type="molecule type" value="Genomic_DNA"/>
</dbReference>
<dbReference type="Pfam" id="PF01527">
    <property type="entry name" value="HTH_Tnp_1"/>
    <property type="match status" value="1"/>
</dbReference>
<name>A0ABQ5ZUP2_9GAMM</name>
<dbReference type="NCBIfam" id="NF047593">
    <property type="entry name" value="IS66_ISAeme5_TnpA"/>
    <property type="match status" value="1"/>
</dbReference>
<evidence type="ECO:0008006" key="3">
    <source>
        <dbReference type="Google" id="ProtNLM"/>
    </source>
</evidence>
<organism evidence="1 2">
    <name type="scientific">Marinospirillum insulare</name>
    <dbReference type="NCBI Taxonomy" id="217169"/>
    <lineage>
        <taxon>Bacteria</taxon>
        <taxon>Pseudomonadati</taxon>
        <taxon>Pseudomonadota</taxon>
        <taxon>Gammaproteobacteria</taxon>
        <taxon>Oceanospirillales</taxon>
        <taxon>Oceanospirillaceae</taxon>
        <taxon>Marinospirillum</taxon>
    </lineage>
</organism>